<evidence type="ECO:0000256" key="10">
    <source>
        <dbReference type="ARBA" id="ARBA00031484"/>
    </source>
</evidence>
<evidence type="ECO:0000256" key="4">
    <source>
        <dbReference type="ARBA" id="ARBA00022519"/>
    </source>
</evidence>
<dbReference type="GO" id="GO:0005886">
    <property type="term" value="C:plasma membrane"/>
    <property type="evidence" value="ECO:0007669"/>
    <property type="project" value="UniProtKB-SubCell"/>
</dbReference>
<evidence type="ECO:0000256" key="2">
    <source>
        <dbReference type="ARBA" id="ARBA00018370"/>
    </source>
</evidence>
<dbReference type="SUPFAM" id="SSF109998">
    <property type="entry name" value="Triger factor/SurA peptide-binding domain-like"/>
    <property type="match status" value="1"/>
</dbReference>
<evidence type="ECO:0000313" key="16">
    <source>
        <dbReference type="EMBL" id="WFR96803.1"/>
    </source>
</evidence>
<evidence type="ECO:0000256" key="5">
    <source>
        <dbReference type="ARBA" id="ARBA00022692"/>
    </source>
</evidence>
<evidence type="ECO:0000256" key="6">
    <source>
        <dbReference type="ARBA" id="ARBA00022989"/>
    </source>
</evidence>
<evidence type="ECO:0000256" key="3">
    <source>
        <dbReference type="ARBA" id="ARBA00022475"/>
    </source>
</evidence>
<protein>
    <recommendedName>
        <fullName evidence="2">Parvulin-like PPIase</fullName>
    </recommendedName>
    <alternativeName>
        <fullName evidence="9">Peptidyl-prolyl cis-trans isomerase plp</fullName>
    </alternativeName>
    <alternativeName>
        <fullName evidence="12">Periplasmic chaperone PpiD</fullName>
    </alternativeName>
    <alternativeName>
        <fullName evidence="13">Periplasmic folding chaperone</fullName>
    </alternativeName>
    <alternativeName>
        <fullName evidence="10">Rotamase plp</fullName>
    </alternativeName>
</protein>
<evidence type="ECO:0000313" key="17">
    <source>
        <dbReference type="Proteomes" id="UP000249499"/>
    </source>
</evidence>
<evidence type="ECO:0000259" key="15">
    <source>
        <dbReference type="Pfam" id="PF13145"/>
    </source>
</evidence>
<keyword evidence="4" id="KW-0997">Cell inner membrane</keyword>
<dbReference type="SUPFAM" id="SSF54534">
    <property type="entry name" value="FKBP-like"/>
    <property type="match status" value="1"/>
</dbReference>
<feature type="transmembrane region" description="Helical" evidence="14">
    <location>
        <begin position="12"/>
        <end position="31"/>
    </location>
</feature>
<dbReference type="InterPro" id="IPR000297">
    <property type="entry name" value="PPIase_PpiC"/>
</dbReference>
<comment type="similarity">
    <text evidence="11">Belongs to the PpiD chaperone family.</text>
</comment>
<evidence type="ECO:0000256" key="1">
    <source>
        <dbReference type="ARBA" id="ARBA00004382"/>
    </source>
</evidence>
<proteinExistence type="inferred from homology"/>
<dbReference type="InterPro" id="IPR027304">
    <property type="entry name" value="Trigger_fact/SurA_dom_sf"/>
</dbReference>
<dbReference type="PANTHER" id="PTHR47529">
    <property type="entry name" value="PEPTIDYL-PROLYL CIS-TRANS ISOMERASE D"/>
    <property type="match status" value="1"/>
</dbReference>
<dbReference type="GO" id="GO:0003755">
    <property type="term" value="F:peptidyl-prolyl cis-trans isomerase activity"/>
    <property type="evidence" value="ECO:0007669"/>
    <property type="project" value="InterPro"/>
</dbReference>
<name>A0AAF1KRZ9_9HYPH</name>
<dbReference type="AlphaFoldDB" id="A0AAF1KRZ9"/>
<evidence type="ECO:0000256" key="9">
    <source>
        <dbReference type="ARBA" id="ARBA00030642"/>
    </source>
</evidence>
<dbReference type="Pfam" id="PF13624">
    <property type="entry name" value="SurA_N_3"/>
    <property type="match status" value="1"/>
</dbReference>
<keyword evidence="3" id="KW-1003">Cell membrane</keyword>
<evidence type="ECO:0000256" key="11">
    <source>
        <dbReference type="ARBA" id="ARBA00038408"/>
    </source>
</evidence>
<dbReference type="PANTHER" id="PTHR47529:SF1">
    <property type="entry name" value="PERIPLASMIC CHAPERONE PPID"/>
    <property type="match status" value="1"/>
</dbReference>
<keyword evidence="8" id="KW-0143">Chaperone</keyword>
<keyword evidence="5 14" id="KW-0812">Transmembrane</keyword>
<reference evidence="16 17" key="1">
    <citation type="journal article" date="2018" name="Sci. Rep.">
        <title>Rhizobium tumorigenes sp. nov., a novel plant tumorigenic bacterium isolated from cane gall tumors on thornless blackberry.</title>
        <authorList>
            <person name="Kuzmanovi N."/>
            <person name="Smalla K."/>
            <person name="Gronow S."/>
            <person name="PuBawska J."/>
        </authorList>
    </citation>
    <scope>NUCLEOTIDE SEQUENCE [LARGE SCALE GENOMIC DNA]</scope>
    <source>
        <strain evidence="16 17">1078</strain>
    </source>
</reference>
<comment type="subcellular location">
    <subcellularLocation>
        <location evidence="1">Cell inner membrane</location>
        <topology evidence="1">Single-pass type II membrane protein</topology>
        <orientation evidence="1">Periplasmic side</orientation>
    </subcellularLocation>
</comment>
<evidence type="ECO:0000256" key="13">
    <source>
        <dbReference type="ARBA" id="ARBA00042775"/>
    </source>
</evidence>
<gene>
    <name evidence="16" type="ORF">PR017_06715</name>
</gene>
<dbReference type="InterPro" id="IPR052029">
    <property type="entry name" value="PpiD_chaperone"/>
</dbReference>
<organism evidence="16 17">
    <name type="scientific">Rhizobium tumorigenes</name>
    <dbReference type="NCBI Taxonomy" id="2041385"/>
    <lineage>
        <taxon>Bacteria</taxon>
        <taxon>Pseudomonadati</taxon>
        <taxon>Pseudomonadota</taxon>
        <taxon>Alphaproteobacteria</taxon>
        <taxon>Hyphomicrobiales</taxon>
        <taxon>Rhizobiaceae</taxon>
        <taxon>Rhizobium/Agrobacterium group</taxon>
        <taxon>Rhizobium</taxon>
    </lineage>
</organism>
<accession>A0AAF1KRZ9</accession>
<feature type="domain" description="PpiC" evidence="15">
    <location>
        <begin position="248"/>
        <end position="369"/>
    </location>
</feature>
<dbReference type="Gene3D" id="3.10.50.40">
    <property type="match status" value="1"/>
</dbReference>
<evidence type="ECO:0000256" key="14">
    <source>
        <dbReference type="SAM" id="Phobius"/>
    </source>
</evidence>
<keyword evidence="17" id="KW-1185">Reference proteome</keyword>
<evidence type="ECO:0000256" key="12">
    <source>
        <dbReference type="ARBA" id="ARBA00040743"/>
    </source>
</evidence>
<evidence type="ECO:0000256" key="8">
    <source>
        <dbReference type="ARBA" id="ARBA00023186"/>
    </source>
</evidence>
<dbReference type="RefSeq" id="WP_111215677.1">
    <property type="nucleotide sequence ID" value="NZ_CP117255.1"/>
</dbReference>
<keyword evidence="6 14" id="KW-1133">Transmembrane helix</keyword>
<dbReference type="KEGG" id="rtu:PR017_06715"/>
<dbReference type="Pfam" id="PF13145">
    <property type="entry name" value="Rotamase_2"/>
    <property type="match status" value="1"/>
</dbReference>
<dbReference type="InterPro" id="IPR046357">
    <property type="entry name" value="PPIase_dom_sf"/>
</dbReference>
<dbReference type="Proteomes" id="UP000249499">
    <property type="component" value="Chromosome"/>
</dbReference>
<evidence type="ECO:0000256" key="7">
    <source>
        <dbReference type="ARBA" id="ARBA00023136"/>
    </source>
</evidence>
<reference evidence="17" key="2">
    <citation type="journal article" date="2023" name="MicrobiologyOpen">
        <title>Genomics of the tumorigenes clade of the family Rhizobiaceae and description of Rhizobium rhododendri sp. nov.</title>
        <authorList>
            <person name="Kuzmanovic N."/>
            <person name="diCenzo G.C."/>
            <person name="Bunk B."/>
            <person name="Sproeer C."/>
            <person name="Fruehling A."/>
            <person name="Neumann-Schaal M."/>
            <person name="Overmann J."/>
            <person name="Smalla K."/>
        </authorList>
    </citation>
    <scope>NUCLEOTIDE SEQUENCE [LARGE SCALE GENOMIC DNA]</scope>
    <source>
        <strain evidence="17">1078</strain>
    </source>
</reference>
<sequence>MFELLRKLARTWVAKGLMLLLVASFGIWGVSRSLIGGSTGSTVITVGDQQIGAAEYRLAYRRQLSALSQQFGTQLSPEQARAFGLEQQTNSQLVAGASLDQLAADMNLGLSQDRLAKLIGEDPAFKSNTGQFDRGLFTSRLANAGISQDDYINERSKVAVRGQIVDSISNGFKAPQTLVAGLKEFHDESRSIDYLILTNANIDPVKAPADDVLAKWFEGVKSRYRAPEYRKLSYVKLQAADIADTAAITDDAVRAEFEKRKESFTTPATRTIEQLSFANKDLADAASVALKTGTTFDQLVTDQGKTASDVMLGTFNKASVPDSAIAEPAFAVTKDGGTTGVIEGSFGPVILRVTNIKVESAKSFEDVKEDLRKQMAIAAASSQIADLHDKFEDARGSGATLVEAAQQLKLKPVTVDSVDATGLDKAGNEVKDIPERQKLLTEAFKTDVGVQALPVPIGSDGYVWFDVLDVTPEHDRPLAEVHDKAAADWTAEQQKVALAAKATALKDEAKKGKSLADIAAPLGIAVENKTNVTRNMDDSVLGRAGVSAAFSGPVDTVASAVGGDDTTQILLKVTDVNTTPPATDVLANQDQQISRIADAAGDDILDQMVAELQTKYGVTVNREAAAQAVQR</sequence>
<dbReference type="EMBL" id="CP117255">
    <property type="protein sequence ID" value="WFR96803.1"/>
    <property type="molecule type" value="Genomic_DNA"/>
</dbReference>
<keyword evidence="7 14" id="KW-0472">Membrane</keyword>